<dbReference type="EMBL" id="GEDG01018590">
    <property type="protein sequence ID" value="JAP20658.1"/>
    <property type="molecule type" value="Transcribed_RNA"/>
</dbReference>
<evidence type="ECO:0000313" key="1">
    <source>
        <dbReference type="EMBL" id="JAP20658.1"/>
    </source>
</evidence>
<reference evidence="1" key="1">
    <citation type="submission" date="2015-12" db="EMBL/GenBank/DDBJ databases">
        <title>Gene expression during late stages of embryo sac development: a critical building block for successful pollen-pistil interactions.</title>
        <authorList>
            <person name="Liu Y."/>
            <person name="Joly V."/>
            <person name="Sabar M."/>
            <person name="Matton D.P."/>
        </authorList>
    </citation>
    <scope>NUCLEOTIDE SEQUENCE</scope>
</reference>
<dbReference type="AlphaFoldDB" id="A0A0V0HJJ8"/>
<organism evidence="1">
    <name type="scientific">Solanum chacoense</name>
    <name type="common">Chaco potato</name>
    <dbReference type="NCBI Taxonomy" id="4108"/>
    <lineage>
        <taxon>Eukaryota</taxon>
        <taxon>Viridiplantae</taxon>
        <taxon>Streptophyta</taxon>
        <taxon>Embryophyta</taxon>
        <taxon>Tracheophyta</taxon>
        <taxon>Spermatophyta</taxon>
        <taxon>Magnoliopsida</taxon>
        <taxon>eudicotyledons</taxon>
        <taxon>Gunneridae</taxon>
        <taxon>Pentapetalae</taxon>
        <taxon>asterids</taxon>
        <taxon>lamiids</taxon>
        <taxon>Solanales</taxon>
        <taxon>Solanaceae</taxon>
        <taxon>Solanoideae</taxon>
        <taxon>Solaneae</taxon>
        <taxon>Solanum</taxon>
    </lineage>
</organism>
<sequence>MHWCSGGAFICSTLKESVSWYWICRVFWKRIQWIPFFIFMEFIEDLSETVFLPSQSRGKICKIILCLLLLSI</sequence>
<accession>A0A0V0HJJ8</accession>
<proteinExistence type="predicted"/>
<protein>
    <submittedName>
        <fullName evidence="1">Putative ovule protein</fullName>
    </submittedName>
</protein>
<name>A0A0V0HJJ8_SOLCH</name>